<dbReference type="Gene3D" id="2.60.40.2030">
    <property type="match status" value="1"/>
</dbReference>
<dbReference type="InterPro" id="IPR011049">
    <property type="entry name" value="Serralysin-like_metalloprot_C"/>
</dbReference>
<feature type="region of interest" description="Disordered" evidence="1">
    <location>
        <begin position="1"/>
        <end position="23"/>
    </location>
</feature>
<keyword evidence="2" id="KW-0378">Hydrolase</keyword>
<dbReference type="Pfam" id="PF00353">
    <property type="entry name" value="HemolysinCabind"/>
    <property type="match status" value="2"/>
</dbReference>
<dbReference type="SUPFAM" id="SSF89260">
    <property type="entry name" value="Collagen-binding domain"/>
    <property type="match status" value="1"/>
</dbReference>
<dbReference type="SUPFAM" id="SSF141072">
    <property type="entry name" value="CalX-like"/>
    <property type="match status" value="1"/>
</dbReference>
<feature type="compositionally biased region" description="Polar residues" evidence="1">
    <location>
        <begin position="1"/>
        <end position="10"/>
    </location>
</feature>
<sequence>MAYPENNNTQKFRKTTSKTMKSRAARNGVIGLALLPLSACGGGGSDPAGTLPPPPPPPQPDFTENPTNTFVARDDNDRTLDQGSATSDLIVTGKGGNDTITTGSGADVIYGAGGNDTISSGAGADMIRGGEGADSISAGDGDDVIVVVGTTTAGQYTDADITNPAGSGLDMSSLITLADLNDRTVSEVVSGETIDGGAGNNTLYIYGTVDLTGVTISNVTTMIVNSNVTLTQEQIAQFTTIDGDGNSVINIIVPDNAGDVILDLSVIDMTDVATINIQGDITIRVSSLDDIAGINQISIAENNVITLDVTGGGNASQVSLLAISEVFDQVDIINLASNVTLTVDAPEQVAELGLGEVSGSGMLDVSGSSAAENILQTLVVDDGANVIFQLARISINDVTVDEADGIASFTVTLLQPATHIVSVNYMAPDGTSNILTFQPGEVEKTFTSVWTDNGDVEPDVVQKALLYNPVGGYLKDSSGQLNIMDDDGLNALLVPEDNANFWQWDQPDGVVANAISLDIGQTVVGNIKDNNDHDFFRVNVEAGKVYFFDVDRGDEETGTLRNLIIKLYDDNGEELQWSDQLYTMSFEDRTAYYYTPKVSGDIYIDVNSSWSGDSGNYILTASEVVGTEPAGGLDYAADISTTASMTIDDSFTGNISDPGDKDFITVQLEVGTYRFTVSREDDGEVPGLQLYDANGDSVTNSAYANEKSDGSRFRDFTVENNGTYYISVESGFWGNMGQYSLSYSELLTHEPDGLADYSDDTSTRGELEIGVAEDASFTGSQDNDWYAVTLTAGVIYQLDITDTRENTADRAYLTFEDLYDSQGNSLNVGSIQGGGVDENVRGQFTVSEDGVYYVSVKSNGPFDSTYNILLSEIPSGEPDGGDDYANNITTRGILVVGDNVTGRMNPETTGEGNEYNIKGDWFKITLEAGKIYSFTQSGFEEGMGSQPYVSSPVIFDADGNRIYSTWWEGSGGTSVFAPTESGIYYVGVKGGTGTYTLSATEVNTNEPGGGIDVLNGTDTPALLNIGENYEGNLYSWKDSDWIKINLEADTLYQINISSNEGLFFSESLKIGLMDSLGSQEGAAIREITIDENTGNISIIISVDSPADYFLTITSGARHNGDWKYAKGDYTVDFNEMTFTEPDGSQDYGNSYDNATAITENNTLTGELNYQSDTDWFSINLAAGEVWSFQVSGDTPYGFIIGEILSPSQEQAKVISRNFNDSINYNSTDYIYTIEATEAGTYYVEVKKFGTIGTYEILAKQVDREGANDLPADDTTPALMLVGDMYQTDISYPGDKDWIAIELEAGRIYEFTISEDSSTNEGVNFTPQLWQLRTADGGYLSNDSYSLKYIPGTDTLTEFTVLFIPQTSGIYYLPVGSDYSVGTGLINIASREIAALEPDGGRDFTWDTATRATLEINGLLTGNIGYKNDSDLIAVELVAGETYLFEAMKITSDIIIGGIFDAAYVDTGNARNIYNTTDSMTFTPTESGTYYVSVLNTANNDTGSYGLTYRLGGEDEPTGAQDILASAETSALLDMGDTFRGTIGDVNNQDWVAITLEAGIAYQVSLTGNNDNGDLFNPAIDGLFDSNSNFISGTENDNGGEALNSKLTFIVDEAGTYYIAVGGAYGDKGNYELSINELYQFSNGDDQLIMPGSTVGNYDFLAGDDLFEWNANSSNSGIINGGEGTDTIRLINDQPYGNLDWVLRDNFQNFEIIELSGTNPVQLSMTLGQIIDITDENNQIIIKGDEGDRFYSPYQDWVLGEDQTIDGEVYHTYTSGDATLLVDADISQSIS</sequence>
<feature type="region of interest" description="Disordered" evidence="1">
    <location>
        <begin position="41"/>
        <end position="68"/>
    </location>
</feature>
<dbReference type="Gene3D" id="2.150.10.10">
    <property type="entry name" value="Serralysin-like metalloprotease, C-terminal"/>
    <property type="match status" value="1"/>
</dbReference>
<organism evidence="2">
    <name type="scientific">hydrothermal vent metagenome</name>
    <dbReference type="NCBI Taxonomy" id="652676"/>
    <lineage>
        <taxon>unclassified sequences</taxon>
        <taxon>metagenomes</taxon>
        <taxon>ecological metagenomes</taxon>
    </lineage>
</organism>
<feature type="compositionally biased region" description="Basic residues" evidence="1">
    <location>
        <begin position="11"/>
        <end position="23"/>
    </location>
</feature>
<accession>A0A3B0RPP3</accession>
<feature type="compositionally biased region" description="Pro residues" evidence="1">
    <location>
        <begin position="50"/>
        <end position="60"/>
    </location>
</feature>
<dbReference type="GO" id="GO:0005509">
    <property type="term" value="F:calcium ion binding"/>
    <property type="evidence" value="ECO:0007669"/>
    <property type="project" value="InterPro"/>
</dbReference>
<dbReference type="SUPFAM" id="SSF51120">
    <property type="entry name" value="beta-Roll"/>
    <property type="match status" value="1"/>
</dbReference>
<protein>
    <submittedName>
        <fullName evidence="2">Alkaline phosphatase</fullName>
        <ecNumber evidence="2">3.1.3.1</ecNumber>
    </submittedName>
</protein>
<dbReference type="InterPro" id="IPR001343">
    <property type="entry name" value="Hemolysn_Ca-bd"/>
</dbReference>
<evidence type="ECO:0000313" key="2">
    <source>
        <dbReference type="EMBL" id="VAV94067.1"/>
    </source>
</evidence>
<dbReference type="Gene3D" id="2.60.120.380">
    <property type="match status" value="9"/>
</dbReference>
<dbReference type="EMBL" id="UOEJ01000056">
    <property type="protein sequence ID" value="VAV94067.1"/>
    <property type="molecule type" value="Genomic_DNA"/>
</dbReference>
<dbReference type="InterPro" id="IPR038081">
    <property type="entry name" value="CalX-like_sf"/>
</dbReference>
<proteinExistence type="predicted"/>
<evidence type="ECO:0000256" key="1">
    <source>
        <dbReference type="SAM" id="MobiDB-lite"/>
    </source>
</evidence>
<reference evidence="2" key="1">
    <citation type="submission" date="2018-06" db="EMBL/GenBank/DDBJ databases">
        <authorList>
            <person name="Zhirakovskaya E."/>
        </authorList>
    </citation>
    <scope>NUCLEOTIDE SEQUENCE</scope>
</reference>
<name>A0A3B0RPP3_9ZZZZ</name>
<dbReference type="PROSITE" id="PS00330">
    <property type="entry name" value="HEMOLYSIN_CALCIUM"/>
    <property type="match status" value="1"/>
</dbReference>
<dbReference type="GO" id="GO:0004035">
    <property type="term" value="F:alkaline phosphatase activity"/>
    <property type="evidence" value="ECO:0007669"/>
    <property type="project" value="UniProtKB-EC"/>
</dbReference>
<dbReference type="EC" id="3.1.3.1" evidence="2"/>
<gene>
    <name evidence="2" type="ORF">MNBD_ALPHA01-243</name>
</gene>
<dbReference type="InterPro" id="IPR018511">
    <property type="entry name" value="Hemolysin-typ_Ca-bd_CS"/>
</dbReference>